<accession>A0A382CTS8</accession>
<sequence>MALRRTRQKHFKKLILIQLDRAQGLTYGNTPNNGGPVWD</sequence>
<dbReference type="EMBL" id="UINC01036077">
    <property type="protein sequence ID" value="SVB29495.1"/>
    <property type="molecule type" value="Genomic_DNA"/>
</dbReference>
<name>A0A382CTS8_9ZZZZ</name>
<reference evidence="1" key="1">
    <citation type="submission" date="2018-05" db="EMBL/GenBank/DDBJ databases">
        <authorList>
            <person name="Lanie J.A."/>
            <person name="Ng W.-L."/>
            <person name="Kazmierczak K.M."/>
            <person name="Andrzejewski T.M."/>
            <person name="Davidsen T.M."/>
            <person name="Wayne K.J."/>
            <person name="Tettelin H."/>
            <person name="Glass J.I."/>
            <person name="Rusch D."/>
            <person name="Podicherti R."/>
            <person name="Tsui H.-C.T."/>
            <person name="Winkler M.E."/>
        </authorList>
    </citation>
    <scope>NUCLEOTIDE SEQUENCE</scope>
</reference>
<organism evidence="1">
    <name type="scientific">marine metagenome</name>
    <dbReference type="NCBI Taxonomy" id="408172"/>
    <lineage>
        <taxon>unclassified sequences</taxon>
        <taxon>metagenomes</taxon>
        <taxon>ecological metagenomes</taxon>
    </lineage>
</organism>
<gene>
    <name evidence="1" type="ORF">METZ01_LOCUS182349</name>
</gene>
<evidence type="ECO:0000313" key="1">
    <source>
        <dbReference type="EMBL" id="SVB29495.1"/>
    </source>
</evidence>
<proteinExistence type="predicted"/>
<protein>
    <submittedName>
        <fullName evidence="1">Uncharacterized protein</fullName>
    </submittedName>
</protein>
<dbReference type="AlphaFoldDB" id="A0A382CTS8"/>